<dbReference type="Proteomes" id="UP001237642">
    <property type="component" value="Unassembled WGS sequence"/>
</dbReference>
<keyword evidence="1" id="KW-0732">Signal</keyword>
<dbReference type="PANTHER" id="PTHR33592:SF10">
    <property type="entry name" value="TRANSMEMBRANE PROTEIN"/>
    <property type="match status" value="1"/>
</dbReference>
<feature type="chain" id="PRO_5042233272" evidence="1">
    <location>
        <begin position="27"/>
        <end position="100"/>
    </location>
</feature>
<reference evidence="2" key="1">
    <citation type="submission" date="2023-02" db="EMBL/GenBank/DDBJ databases">
        <title>Genome of toxic invasive species Heracleum sosnowskyi carries increased number of genes despite the absence of recent whole-genome duplications.</title>
        <authorList>
            <person name="Schelkunov M."/>
            <person name="Shtratnikova V."/>
            <person name="Makarenko M."/>
            <person name="Klepikova A."/>
            <person name="Omelchenko D."/>
            <person name="Novikova G."/>
            <person name="Obukhova E."/>
            <person name="Bogdanov V."/>
            <person name="Penin A."/>
            <person name="Logacheva M."/>
        </authorList>
    </citation>
    <scope>NUCLEOTIDE SEQUENCE</scope>
    <source>
        <strain evidence="2">Hsosn_3</strain>
        <tissue evidence="2">Leaf</tissue>
    </source>
</reference>
<reference evidence="2" key="2">
    <citation type="submission" date="2023-05" db="EMBL/GenBank/DDBJ databases">
        <authorList>
            <person name="Schelkunov M.I."/>
        </authorList>
    </citation>
    <scope>NUCLEOTIDE SEQUENCE</scope>
    <source>
        <strain evidence="2">Hsosn_3</strain>
        <tissue evidence="2">Leaf</tissue>
    </source>
</reference>
<comment type="caution">
    <text evidence="2">The sequence shown here is derived from an EMBL/GenBank/DDBJ whole genome shotgun (WGS) entry which is preliminary data.</text>
</comment>
<evidence type="ECO:0000256" key="1">
    <source>
        <dbReference type="SAM" id="SignalP"/>
    </source>
</evidence>
<proteinExistence type="predicted"/>
<organism evidence="2 3">
    <name type="scientific">Heracleum sosnowskyi</name>
    <dbReference type="NCBI Taxonomy" id="360622"/>
    <lineage>
        <taxon>Eukaryota</taxon>
        <taxon>Viridiplantae</taxon>
        <taxon>Streptophyta</taxon>
        <taxon>Embryophyta</taxon>
        <taxon>Tracheophyta</taxon>
        <taxon>Spermatophyta</taxon>
        <taxon>Magnoliopsida</taxon>
        <taxon>eudicotyledons</taxon>
        <taxon>Gunneridae</taxon>
        <taxon>Pentapetalae</taxon>
        <taxon>asterids</taxon>
        <taxon>campanulids</taxon>
        <taxon>Apiales</taxon>
        <taxon>Apiaceae</taxon>
        <taxon>Apioideae</taxon>
        <taxon>apioid superclade</taxon>
        <taxon>Tordylieae</taxon>
        <taxon>Tordyliinae</taxon>
        <taxon>Heracleum</taxon>
    </lineage>
</organism>
<gene>
    <name evidence="2" type="ORF">POM88_014367</name>
</gene>
<dbReference type="PANTHER" id="PTHR33592">
    <property type="entry name" value="TRANSMEMBRANE PROTEIN"/>
    <property type="match status" value="1"/>
</dbReference>
<keyword evidence="3" id="KW-1185">Reference proteome</keyword>
<accession>A0AAD8N465</accession>
<dbReference type="AlphaFoldDB" id="A0AAD8N465"/>
<name>A0AAD8N465_9APIA</name>
<feature type="signal peptide" evidence="1">
    <location>
        <begin position="1"/>
        <end position="26"/>
    </location>
</feature>
<sequence>MRYLSILWVALIILASHNNIIIGGDAMRPLSEYKVWLREFQGPLLLESLQRGPVPPSSSSPCTNIPGGSGRCTLEVNFAAGATVHPPPLPPPPFHKESAN</sequence>
<dbReference type="EMBL" id="JAUIZM010000003">
    <property type="protein sequence ID" value="KAK1395311.1"/>
    <property type="molecule type" value="Genomic_DNA"/>
</dbReference>
<protein>
    <submittedName>
        <fullName evidence="2">Transcription factor bHLH</fullName>
    </submittedName>
</protein>
<evidence type="ECO:0000313" key="3">
    <source>
        <dbReference type="Proteomes" id="UP001237642"/>
    </source>
</evidence>
<evidence type="ECO:0000313" key="2">
    <source>
        <dbReference type="EMBL" id="KAK1395311.1"/>
    </source>
</evidence>